<comment type="subcellular location">
    <subcellularLocation>
        <location evidence="1">Membrane</location>
        <topology evidence="1">Single-pass membrane protein</topology>
    </subcellularLocation>
</comment>
<proteinExistence type="predicted"/>
<dbReference type="STRING" id="1618446.UV61_C0034G0006"/>
<dbReference type="Proteomes" id="UP000034050">
    <property type="component" value="Unassembled WGS sequence"/>
</dbReference>
<dbReference type="Pfam" id="PF02416">
    <property type="entry name" value="TatA_B_E"/>
    <property type="match status" value="1"/>
</dbReference>
<keyword evidence="4" id="KW-0653">Protein transport</keyword>
<dbReference type="InterPro" id="IPR003369">
    <property type="entry name" value="TatA/B/E"/>
</dbReference>
<sequence length="51" mass="5468">MFGFGTTEILIVAGLLILFFGAKKVSDLAQNVGEAIKHIRGGFSDEDKKGK</sequence>
<keyword evidence="3" id="KW-0812">Transmembrane</keyword>
<evidence type="ECO:0000256" key="2">
    <source>
        <dbReference type="ARBA" id="ARBA00022448"/>
    </source>
</evidence>
<comment type="caution">
    <text evidence="8">The sequence shown here is derived from an EMBL/GenBank/DDBJ whole genome shotgun (WGS) entry which is preliminary data.</text>
</comment>
<evidence type="ECO:0000313" key="8">
    <source>
        <dbReference type="EMBL" id="KKS84242.1"/>
    </source>
</evidence>
<evidence type="ECO:0000313" key="9">
    <source>
        <dbReference type="Proteomes" id="UP000034050"/>
    </source>
</evidence>
<keyword evidence="2" id="KW-0813">Transport</keyword>
<dbReference type="PANTHER" id="PTHR42982:SF1">
    <property type="entry name" value="SEC-INDEPENDENT PROTEIN TRANSLOCASE PROTEIN TATA"/>
    <property type="match status" value="1"/>
</dbReference>
<evidence type="ECO:0000256" key="7">
    <source>
        <dbReference type="ARBA" id="ARBA00023136"/>
    </source>
</evidence>
<gene>
    <name evidence="8" type="ORF">UV61_C0034G0006</name>
</gene>
<dbReference type="GO" id="GO:0016020">
    <property type="term" value="C:membrane"/>
    <property type="evidence" value="ECO:0007669"/>
    <property type="project" value="UniProtKB-ARBA"/>
</dbReference>
<evidence type="ECO:0000256" key="6">
    <source>
        <dbReference type="ARBA" id="ARBA00023010"/>
    </source>
</evidence>
<evidence type="ECO:0000256" key="1">
    <source>
        <dbReference type="ARBA" id="ARBA00004167"/>
    </source>
</evidence>
<dbReference type="AlphaFoldDB" id="A0A0G1CFD8"/>
<dbReference type="GO" id="GO:0015031">
    <property type="term" value="P:protein transport"/>
    <property type="evidence" value="ECO:0007669"/>
    <property type="project" value="UniProtKB-KW"/>
</dbReference>
<keyword evidence="5" id="KW-1133">Transmembrane helix</keyword>
<dbReference type="PANTHER" id="PTHR42982">
    <property type="entry name" value="SEC-INDEPENDENT PROTEIN TRANSLOCASE PROTEIN TATA"/>
    <property type="match status" value="1"/>
</dbReference>
<evidence type="ECO:0000256" key="4">
    <source>
        <dbReference type="ARBA" id="ARBA00022927"/>
    </source>
</evidence>
<dbReference type="EMBL" id="LCFD01000034">
    <property type="protein sequence ID" value="KKS84242.1"/>
    <property type="molecule type" value="Genomic_DNA"/>
</dbReference>
<dbReference type="Gene3D" id="1.20.5.3310">
    <property type="match status" value="1"/>
</dbReference>
<reference evidence="8 9" key="1">
    <citation type="journal article" date="2015" name="Nature">
        <title>rRNA introns, odd ribosomes, and small enigmatic genomes across a large radiation of phyla.</title>
        <authorList>
            <person name="Brown C.T."/>
            <person name="Hug L.A."/>
            <person name="Thomas B.C."/>
            <person name="Sharon I."/>
            <person name="Castelle C.J."/>
            <person name="Singh A."/>
            <person name="Wilkins M.J."/>
            <person name="Williams K.H."/>
            <person name="Banfield J.F."/>
        </authorList>
    </citation>
    <scope>NUCLEOTIDE SEQUENCE [LARGE SCALE GENOMIC DNA]</scope>
</reference>
<keyword evidence="7" id="KW-0472">Membrane</keyword>
<name>A0A0G1CFD8_9BACT</name>
<evidence type="ECO:0000256" key="5">
    <source>
        <dbReference type="ARBA" id="ARBA00022989"/>
    </source>
</evidence>
<organism evidence="8 9">
    <name type="scientific">Candidatus Gottesmanbacteria bacterium GW2011_GWB1_43_11</name>
    <dbReference type="NCBI Taxonomy" id="1618446"/>
    <lineage>
        <taxon>Bacteria</taxon>
        <taxon>Candidatus Gottesmaniibacteriota</taxon>
    </lineage>
</organism>
<keyword evidence="6" id="KW-0811">Translocation</keyword>
<protein>
    <submittedName>
        <fullName evidence="8">Sec-independent protein translocase protein TatA</fullName>
    </submittedName>
</protein>
<accession>A0A0G1CFD8</accession>
<evidence type="ECO:0000256" key="3">
    <source>
        <dbReference type="ARBA" id="ARBA00022692"/>
    </source>
</evidence>